<evidence type="ECO:0000256" key="1">
    <source>
        <dbReference type="SAM" id="MobiDB-lite"/>
    </source>
</evidence>
<evidence type="ECO:0000313" key="2">
    <source>
        <dbReference type="EMBL" id="GFJ89113.1"/>
    </source>
</evidence>
<name>A0A6V8KVK7_9ACTN</name>
<reference evidence="2 3" key="1">
    <citation type="submission" date="2020-03" db="EMBL/GenBank/DDBJ databases">
        <title>Whole genome shotgun sequence of Phytohabitans rumicis NBRC 108638.</title>
        <authorList>
            <person name="Komaki H."/>
            <person name="Tamura T."/>
        </authorList>
    </citation>
    <scope>NUCLEOTIDE SEQUENCE [LARGE SCALE GENOMIC DNA]</scope>
    <source>
        <strain evidence="2 3">NBRC 108638</strain>
    </source>
</reference>
<dbReference type="EMBL" id="BLPG01000001">
    <property type="protein sequence ID" value="GFJ89113.1"/>
    <property type="molecule type" value="Genomic_DNA"/>
</dbReference>
<dbReference type="AlphaFoldDB" id="A0A6V8KVK7"/>
<dbReference type="Proteomes" id="UP000482960">
    <property type="component" value="Unassembled WGS sequence"/>
</dbReference>
<dbReference type="Pfam" id="PF12028">
    <property type="entry name" value="DUF3515"/>
    <property type="match status" value="1"/>
</dbReference>
<proteinExistence type="predicted"/>
<sequence length="174" mass="18189">MPLTALVAVVAFFAVRPDDDTPAAAPSPSPSASPAPRSTAPVQMAAPALSERAAVVCRALLSQLPNAVRDLRQRPVTAGSEQNAAYGDPAITVACGVPPTSYPPTDWVYPLNRVCWHSAQRAGATVWTTVDREVPVQVTVPGSYDQPGQWTLAFSDPVVASVPSIKDVPTGCTD</sequence>
<evidence type="ECO:0008006" key="4">
    <source>
        <dbReference type="Google" id="ProtNLM"/>
    </source>
</evidence>
<organism evidence="2 3">
    <name type="scientific">Phytohabitans rumicis</name>
    <dbReference type="NCBI Taxonomy" id="1076125"/>
    <lineage>
        <taxon>Bacteria</taxon>
        <taxon>Bacillati</taxon>
        <taxon>Actinomycetota</taxon>
        <taxon>Actinomycetes</taxon>
        <taxon>Micromonosporales</taxon>
        <taxon>Micromonosporaceae</taxon>
    </lineage>
</organism>
<accession>A0A6V8KVK7</accession>
<evidence type="ECO:0000313" key="3">
    <source>
        <dbReference type="Proteomes" id="UP000482960"/>
    </source>
</evidence>
<dbReference type="RefSeq" id="WP_246277858.1">
    <property type="nucleotide sequence ID" value="NZ_BAABJB010000002.1"/>
</dbReference>
<feature type="region of interest" description="Disordered" evidence="1">
    <location>
        <begin position="20"/>
        <end position="44"/>
    </location>
</feature>
<reference evidence="2 3" key="2">
    <citation type="submission" date="2020-03" db="EMBL/GenBank/DDBJ databases">
        <authorList>
            <person name="Ichikawa N."/>
            <person name="Kimura A."/>
            <person name="Kitahashi Y."/>
            <person name="Uohara A."/>
        </authorList>
    </citation>
    <scope>NUCLEOTIDE SEQUENCE [LARGE SCALE GENOMIC DNA]</scope>
    <source>
        <strain evidence="2 3">NBRC 108638</strain>
    </source>
</reference>
<keyword evidence="3" id="KW-1185">Reference proteome</keyword>
<protein>
    <recommendedName>
        <fullName evidence="4">DUF3515 domain-containing protein</fullName>
    </recommendedName>
</protein>
<dbReference type="InterPro" id="IPR021903">
    <property type="entry name" value="DUF3515"/>
</dbReference>
<gene>
    <name evidence="2" type="ORF">Prum_027550</name>
</gene>
<comment type="caution">
    <text evidence="2">The sequence shown here is derived from an EMBL/GenBank/DDBJ whole genome shotgun (WGS) entry which is preliminary data.</text>
</comment>